<organism evidence="1 2">
    <name type="scientific">Agromyces rhizosphaerae</name>
    <dbReference type="NCBI Taxonomy" id="88374"/>
    <lineage>
        <taxon>Bacteria</taxon>
        <taxon>Bacillati</taxon>
        <taxon>Actinomycetota</taxon>
        <taxon>Actinomycetes</taxon>
        <taxon>Micrococcales</taxon>
        <taxon>Microbacteriaceae</taxon>
        <taxon>Agromyces</taxon>
    </lineage>
</organism>
<name>A0A9W6CPD0_9MICO</name>
<proteinExistence type="predicted"/>
<gene>
    <name evidence="1" type="ORF">ARHIZOSPH14_05780</name>
</gene>
<evidence type="ECO:0000313" key="2">
    <source>
        <dbReference type="Proteomes" id="UP001144396"/>
    </source>
</evidence>
<dbReference type="Proteomes" id="UP001144396">
    <property type="component" value="Unassembled WGS sequence"/>
</dbReference>
<reference evidence="1" key="1">
    <citation type="submission" date="2022-12" db="EMBL/GenBank/DDBJ databases">
        <title>Reference genome sequencing for broad-spectrum identification of bacterial and archaeal isolates by mass spectrometry.</title>
        <authorList>
            <person name="Sekiguchi Y."/>
            <person name="Tourlousse D.M."/>
        </authorList>
    </citation>
    <scope>NUCLEOTIDE SEQUENCE</scope>
    <source>
        <strain evidence="1">14</strain>
    </source>
</reference>
<accession>A0A9W6CPD0</accession>
<comment type="caution">
    <text evidence="1">The sequence shown here is derived from an EMBL/GenBank/DDBJ whole genome shotgun (WGS) entry which is preliminary data.</text>
</comment>
<dbReference type="EMBL" id="BSDP01000001">
    <property type="protein sequence ID" value="GLI26336.1"/>
    <property type="molecule type" value="Genomic_DNA"/>
</dbReference>
<dbReference type="RefSeq" id="WP_281882333.1">
    <property type="nucleotide sequence ID" value="NZ_BSDP01000001.1"/>
</dbReference>
<dbReference type="AlphaFoldDB" id="A0A9W6CPD0"/>
<keyword evidence="2" id="KW-1185">Reference proteome</keyword>
<protein>
    <submittedName>
        <fullName evidence="1">Uncharacterized protein</fullName>
    </submittedName>
</protein>
<evidence type="ECO:0000313" key="1">
    <source>
        <dbReference type="EMBL" id="GLI26336.1"/>
    </source>
</evidence>
<sequence>MDTTTYITGRELRPGDIVVNPYGDAFPITKVRAIGAGRRVTYERKGGTAASFTVPSDGLTRVFLPRRSGLAPAER</sequence>